<keyword evidence="7" id="KW-0479">Metal-binding</keyword>
<keyword evidence="8" id="KW-0315">Glutamine amidotransferase</keyword>
<evidence type="ECO:0000256" key="12">
    <source>
        <dbReference type="ARBA" id="ARBA00023164"/>
    </source>
</evidence>
<dbReference type="Gene3D" id="3.60.20.10">
    <property type="entry name" value="Glutamine Phosphoribosylpyrophosphate, subunit 1, domain 1"/>
    <property type="match status" value="1"/>
</dbReference>
<evidence type="ECO:0000256" key="14">
    <source>
        <dbReference type="ARBA" id="ARBA00029440"/>
    </source>
</evidence>
<evidence type="ECO:0000313" key="17">
    <source>
        <dbReference type="EMBL" id="QQZ51691.1"/>
    </source>
</evidence>
<keyword evidence="6" id="KW-0288">FMN</keyword>
<gene>
    <name evidence="17" type="ORF">JKL49_12470</name>
</gene>
<comment type="pathway">
    <text evidence="14">Amino-acid biosynthesis.</text>
</comment>
<evidence type="ECO:0000256" key="4">
    <source>
        <dbReference type="ARBA" id="ARBA00022605"/>
    </source>
</evidence>
<keyword evidence="11" id="KW-0411">Iron-sulfur</keyword>
<protein>
    <recommendedName>
        <fullName evidence="16">Glutamine amidotransferase type-2 domain-containing protein</fullName>
    </recommendedName>
</protein>
<dbReference type="AlphaFoldDB" id="A0A974SA93"/>
<evidence type="ECO:0000256" key="1">
    <source>
        <dbReference type="ARBA" id="ARBA00001917"/>
    </source>
</evidence>
<evidence type="ECO:0000256" key="11">
    <source>
        <dbReference type="ARBA" id="ARBA00023014"/>
    </source>
</evidence>
<name>A0A974SA93_9CAUL</name>
<dbReference type="PANTHER" id="PTHR11938">
    <property type="entry name" value="FAD NADPH DEHYDROGENASE/OXIDOREDUCTASE"/>
    <property type="match status" value="1"/>
</dbReference>
<proteinExistence type="inferred from homology"/>
<dbReference type="GO" id="GO:0046872">
    <property type="term" value="F:metal ion binding"/>
    <property type="evidence" value="ECO:0007669"/>
    <property type="project" value="UniProtKB-KW"/>
</dbReference>
<keyword evidence="9" id="KW-0560">Oxidoreductase</keyword>
<dbReference type="InterPro" id="IPR017932">
    <property type="entry name" value="GATase_2_dom"/>
</dbReference>
<dbReference type="GO" id="GO:0015930">
    <property type="term" value="F:glutamate synthase activity"/>
    <property type="evidence" value="ECO:0007669"/>
    <property type="project" value="TreeGrafter"/>
</dbReference>
<dbReference type="InterPro" id="IPR029055">
    <property type="entry name" value="Ntn_hydrolases_N"/>
</dbReference>
<dbReference type="Pfam" id="PF00310">
    <property type="entry name" value="GATase_2"/>
    <property type="match status" value="1"/>
</dbReference>
<dbReference type="SUPFAM" id="SSF56235">
    <property type="entry name" value="N-terminal nucleophile aminohydrolases (Ntn hydrolases)"/>
    <property type="match status" value="1"/>
</dbReference>
<accession>A0A974SA93</accession>
<reference evidence="17" key="1">
    <citation type="submission" date="2021-01" db="EMBL/GenBank/DDBJ databases">
        <title>Genome sequence of Phenylobacterium sp. 20VBR1 isolated from a valley glaceir, Ny-Alesund, Svalbard.</title>
        <authorList>
            <person name="Thomas F.A."/>
            <person name="Krishnan K.P."/>
            <person name="Sinha R.K."/>
        </authorList>
    </citation>
    <scope>NUCLEOTIDE SEQUENCE</scope>
    <source>
        <strain evidence="17">20VBR1</strain>
    </source>
</reference>
<evidence type="ECO:0000256" key="9">
    <source>
        <dbReference type="ARBA" id="ARBA00023002"/>
    </source>
</evidence>
<evidence type="ECO:0000256" key="13">
    <source>
        <dbReference type="ARBA" id="ARBA00023291"/>
    </source>
</evidence>
<evidence type="ECO:0000256" key="3">
    <source>
        <dbReference type="ARBA" id="ARBA00009716"/>
    </source>
</evidence>
<dbReference type="GO" id="GO:0051538">
    <property type="term" value="F:3 iron, 4 sulfur cluster binding"/>
    <property type="evidence" value="ECO:0007669"/>
    <property type="project" value="UniProtKB-KW"/>
</dbReference>
<dbReference type="GO" id="GO:0019676">
    <property type="term" value="P:ammonia assimilation cycle"/>
    <property type="evidence" value="ECO:0007669"/>
    <property type="project" value="TreeGrafter"/>
</dbReference>
<dbReference type="PANTHER" id="PTHR11938:SF133">
    <property type="entry name" value="GLUTAMATE SYNTHASE (NADH)"/>
    <property type="match status" value="1"/>
</dbReference>
<sequence length="202" mass="21891">MPDALLRDWAGKEGVTLPAPGDYAVAMCFMPQDDAARAVAVSQFEHFLKVEGQVFIAWRDVPVDTTGLGEAVLAEMPVIRQAIVGRGPGTKDQDAFERKLLTIRKQLQNPLAELALKKNLPGLTQLYLPSFSTRTVVYKGLLLAHQVGAFYTDLINPLTESALALVHQRFSTNTFPSWKLAHPTGSSPTTARSTPCAATSTG</sequence>
<feature type="region of interest" description="Disordered" evidence="15">
    <location>
        <begin position="181"/>
        <end position="202"/>
    </location>
</feature>
<comment type="similarity">
    <text evidence="3">Belongs to the glutamate synthase family.</text>
</comment>
<organism evidence="17">
    <name type="scientific">Phenylobacterium glaciei</name>
    <dbReference type="NCBI Taxonomy" id="2803784"/>
    <lineage>
        <taxon>Bacteria</taxon>
        <taxon>Pseudomonadati</taxon>
        <taxon>Pseudomonadota</taxon>
        <taxon>Alphaproteobacteria</taxon>
        <taxon>Caulobacterales</taxon>
        <taxon>Caulobacteraceae</taxon>
        <taxon>Phenylobacterium</taxon>
    </lineage>
</organism>
<keyword evidence="13" id="KW-0003">3Fe-4S</keyword>
<evidence type="ECO:0000256" key="5">
    <source>
        <dbReference type="ARBA" id="ARBA00022630"/>
    </source>
</evidence>
<keyword evidence="12" id="KW-0314">Glutamate biosynthesis</keyword>
<comment type="cofactor">
    <cofactor evidence="2">
        <name>[3Fe-4S] cluster</name>
        <dbReference type="ChEBI" id="CHEBI:21137"/>
    </cofactor>
</comment>
<keyword evidence="10" id="KW-0408">Iron</keyword>
<evidence type="ECO:0000256" key="10">
    <source>
        <dbReference type="ARBA" id="ARBA00023004"/>
    </source>
</evidence>
<dbReference type="GO" id="GO:0006537">
    <property type="term" value="P:glutamate biosynthetic process"/>
    <property type="evidence" value="ECO:0007669"/>
    <property type="project" value="UniProtKB-KW"/>
</dbReference>
<keyword evidence="4" id="KW-0028">Amino-acid biosynthesis</keyword>
<evidence type="ECO:0000256" key="15">
    <source>
        <dbReference type="SAM" id="MobiDB-lite"/>
    </source>
</evidence>
<comment type="cofactor">
    <cofactor evidence="1">
        <name>FMN</name>
        <dbReference type="ChEBI" id="CHEBI:58210"/>
    </cofactor>
</comment>
<evidence type="ECO:0000256" key="7">
    <source>
        <dbReference type="ARBA" id="ARBA00022723"/>
    </source>
</evidence>
<dbReference type="InterPro" id="IPR050711">
    <property type="entry name" value="ET-N_metabolism_enzyme"/>
</dbReference>
<keyword evidence="5" id="KW-0285">Flavoprotein</keyword>
<evidence type="ECO:0000259" key="16">
    <source>
        <dbReference type="Pfam" id="PF00310"/>
    </source>
</evidence>
<dbReference type="EMBL" id="CP068570">
    <property type="protein sequence ID" value="QQZ51691.1"/>
    <property type="molecule type" value="Genomic_DNA"/>
</dbReference>
<evidence type="ECO:0000256" key="6">
    <source>
        <dbReference type="ARBA" id="ARBA00022643"/>
    </source>
</evidence>
<feature type="domain" description="Glutamine amidotransferase type-2" evidence="16">
    <location>
        <begin position="1"/>
        <end position="184"/>
    </location>
</feature>
<feature type="compositionally biased region" description="Polar residues" evidence="15">
    <location>
        <begin position="184"/>
        <end position="202"/>
    </location>
</feature>
<evidence type="ECO:0000256" key="2">
    <source>
        <dbReference type="ARBA" id="ARBA00001927"/>
    </source>
</evidence>
<evidence type="ECO:0000256" key="8">
    <source>
        <dbReference type="ARBA" id="ARBA00022962"/>
    </source>
</evidence>